<evidence type="ECO:0000256" key="5">
    <source>
        <dbReference type="ARBA" id="ARBA00022801"/>
    </source>
</evidence>
<evidence type="ECO:0000256" key="4">
    <source>
        <dbReference type="ARBA" id="ARBA00022723"/>
    </source>
</evidence>
<comment type="cofactor">
    <cofactor evidence="1">
        <name>Mg(2+)</name>
        <dbReference type="ChEBI" id="CHEBI:18420"/>
    </cofactor>
</comment>
<name>A0A1F7YZ19_9BACT</name>
<dbReference type="GO" id="GO:0016787">
    <property type="term" value="F:hydrolase activity"/>
    <property type="evidence" value="ECO:0007669"/>
    <property type="project" value="UniProtKB-KW"/>
</dbReference>
<dbReference type="InterPro" id="IPR002716">
    <property type="entry name" value="PIN_dom"/>
</dbReference>
<dbReference type="Gene3D" id="3.40.50.1010">
    <property type="entry name" value="5'-nuclease"/>
    <property type="match status" value="1"/>
</dbReference>
<evidence type="ECO:0000256" key="6">
    <source>
        <dbReference type="ARBA" id="ARBA00022842"/>
    </source>
</evidence>
<dbReference type="Pfam" id="PF01850">
    <property type="entry name" value="PIN"/>
    <property type="match status" value="1"/>
</dbReference>
<evidence type="ECO:0000313" key="10">
    <source>
        <dbReference type="Proteomes" id="UP000178870"/>
    </source>
</evidence>
<dbReference type="GO" id="GO:0046872">
    <property type="term" value="F:metal ion binding"/>
    <property type="evidence" value="ECO:0007669"/>
    <property type="project" value="UniProtKB-KW"/>
</dbReference>
<dbReference type="SMART" id="SM00670">
    <property type="entry name" value="PINc"/>
    <property type="match status" value="1"/>
</dbReference>
<dbReference type="EMBL" id="MGGP01000014">
    <property type="protein sequence ID" value="OGM32470.1"/>
    <property type="molecule type" value="Genomic_DNA"/>
</dbReference>
<keyword evidence="3" id="KW-0540">Nuclease</keyword>
<comment type="caution">
    <text evidence="9">The sequence shown here is derived from an EMBL/GenBank/DDBJ whole genome shotgun (WGS) entry which is preliminary data.</text>
</comment>
<dbReference type="PANTHER" id="PTHR33653">
    <property type="entry name" value="RIBONUCLEASE VAPC2"/>
    <property type="match status" value="1"/>
</dbReference>
<evidence type="ECO:0000256" key="2">
    <source>
        <dbReference type="ARBA" id="ARBA00022649"/>
    </source>
</evidence>
<dbReference type="InterPro" id="IPR050556">
    <property type="entry name" value="Type_II_TA_system_RNase"/>
</dbReference>
<organism evidence="9 10">
    <name type="scientific">Candidatus Woesebacteria bacterium RIFCSPHIGHO2_01_FULL_44_21</name>
    <dbReference type="NCBI Taxonomy" id="1802503"/>
    <lineage>
        <taxon>Bacteria</taxon>
        <taxon>Candidatus Woeseibacteriota</taxon>
    </lineage>
</organism>
<reference evidence="9 10" key="1">
    <citation type="journal article" date="2016" name="Nat. Commun.">
        <title>Thousands of microbial genomes shed light on interconnected biogeochemical processes in an aquifer system.</title>
        <authorList>
            <person name="Anantharaman K."/>
            <person name="Brown C.T."/>
            <person name="Hug L.A."/>
            <person name="Sharon I."/>
            <person name="Castelle C.J."/>
            <person name="Probst A.J."/>
            <person name="Thomas B.C."/>
            <person name="Singh A."/>
            <person name="Wilkins M.J."/>
            <person name="Karaoz U."/>
            <person name="Brodie E.L."/>
            <person name="Williams K.H."/>
            <person name="Hubbard S.S."/>
            <person name="Banfield J.F."/>
        </authorList>
    </citation>
    <scope>NUCLEOTIDE SEQUENCE [LARGE SCALE GENOMIC DNA]</scope>
</reference>
<comment type="similarity">
    <text evidence="7">Belongs to the PINc/VapC protein family.</text>
</comment>
<evidence type="ECO:0000259" key="8">
    <source>
        <dbReference type="SMART" id="SM00670"/>
    </source>
</evidence>
<dbReference type="PANTHER" id="PTHR33653:SF1">
    <property type="entry name" value="RIBONUCLEASE VAPC2"/>
    <property type="match status" value="1"/>
</dbReference>
<keyword evidence="2" id="KW-1277">Toxin-antitoxin system</keyword>
<proteinExistence type="inferred from homology"/>
<gene>
    <name evidence="9" type="ORF">A2803_03295</name>
</gene>
<feature type="domain" description="PIN" evidence="8">
    <location>
        <begin position="2"/>
        <end position="117"/>
    </location>
</feature>
<keyword evidence="6" id="KW-0460">Magnesium</keyword>
<dbReference type="AlphaFoldDB" id="A0A1F7YZ19"/>
<evidence type="ECO:0000313" key="9">
    <source>
        <dbReference type="EMBL" id="OGM32470.1"/>
    </source>
</evidence>
<dbReference type="SUPFAM" id="SSF88723">
    <property type="entry name" value="PIN domain-like"/>
    <property type="match status" value="1"/>
</dbReference>
<evidence type="ECO:0000256" key="7">
    <source>
        <dbReference type="ARBA" id="ARBA00038093"/>
    </source>
</evidence>
<protein>
    <recommendedName>
        <fullName evidence="8">PIN domain-containing protein</fullName>
    </recommendedName>
</protein>
<sequence>MRKIVIDTSVFIDFARAKTGLYPQLFELFRDGICELYVPTVVIFELWAGSSMSKKTIVDETVRMLSKIKRVELDEKIAKKTGEIIRQKQIRGFDAIVAASALELGAEVATQNEKHFRKVKGLKLYQLQGR</sequence>
<keyword evidence="5" id="KW-0378">Hydrolase</keyword>
<accession>A0A1F7YZ19</accession>
<dbReference type="GO" id="GO:0004518">
    <property type="term" value="F:nuclease activity"/>
    <property type="evidence" value="ECO:0007669"/>
    <property type="project" value="UniProtKB-KW"/>
</dbReference>
<evidence type="ECO:0000256" key="1">
    <source>
        <dbReference type="ARBA" id="ARBA00001946"/>
    </source>
</evidence>
<evidence type="ECO:0000256" key="3">
    <source>
        <dbReference type="ARBA" id="ARBA00022722"/>
    </source>
</evidence>
<dbReference type="Proteomes" id="UP000178870">
    <property type="component" value="Unassembled WGS sequence"/>
</dbReference>
<dbReference type="InterPro" id="IPR029060">
    <property type="entry name" value="PIN-like_dom_sf"/>
</dbReference>
<keyword evidence="4" id="KW-0479">Metal-binding</keyword>